<name>A0A6L7F0H9_9ACTN</name>
<reference evidence="1 2" key="1">
    <citation type="submission" date="2019-12" db="EMBL/GenBank/DDBJ databases">
        <authorList>
            <person name="Kun Z."/>
        </authorList>
    </citation>
    <scope>NUCLEOTIDE SEQUENCE [LARGE SCALE GENOMIC DNA]</scope>
    <source>
        <strain evidence="1 2">YIM 123512</strain>
    </source>
</reference>
<sequence>MNRSTHRPSRAIDVQVLLGGDRDVKDWQRRHTSGEVPDAFPYGLDRLSEHGLVVRGTRLRTRSPRKLRGALRRLGGGLDWTFGALVEADAEVVLAWDERVGVPAVLMQRNPPPVVGNVIWCTDSVPNRPLRDAVSKGLRRMHGVFVLSSGQVPILREAYGVDPRRTVVVPFGVDGDFFTPGDQSEVDPELVVSVGNDRDRDFPTVLRAFRSVRDTRPSSRLVIVSKTISQHEADAVPGVTVVPHLSHSELRDLVRRAAVTITLTRPNLHVSGITAVLETIAMGRPAITTDTPGMSDYVHAEGGIFTVPPGDHAAAAQMCSALLDDPDRASAVGRAGRRTLERHFTTERQAARLAPLLQDAVATG</sequence>
<dbReference type="EMBL" id="WUEK01000005">
    <property type="protein sequence ID" value="MXG89961.1"/>
    <property type="molecule type" value="Genomic_DNA"/>
</dbReference>
<dbReference type="GO" id="GO:0016757">
    <property type="term" value="F:glycosyltransferase activity"/>
    <property type="evidence" value="ECO:0007669"/>
    <property type="project" value="TreeGrafter"/>
</dbReference>
<proteinExistence type="predicted"/>
<dbReference type="AlphaFoldDB" id="A0A6L7F0H9"/>
<dbReference type="PANTHER" id="PTHR45947:SF3">
    <property type="entry name" value="SULFOQUINOVOSYL TRANSFERASE SQD2"/>
    <property type="match status" value="1"/>
</dbReference>
<dbReference type="SUPFAM" id="SSF53756">
    <property type="entry name" value="UDP-Glycosyltransferase/glycogen phosphorylase"/>
    <property type="match status" value="1"/>
</dbReference>
<accession>A0A6L7F0H9</accession>
<keyword evidence="2" id="KW-1185">Reference proteome</keyword>
<dbReference type="Gene3D" id="3.40.50.2000">
    <property type="entry name" value="Glycogen Phosphorylase B"/>
    <property type="match status" value="2"/>
</dbReference>
<dbReference type="Proteomes" id="UP000473325">
    <property type="component" value="Unassembled WGS sequence"/>
</dbReference>
<dbReference type="PANTHER" id="PTHR45947">
    <property type="entry name" value="SULFOQUINOVOSYL TRANSFERASE SQD2"/>
    <property type="match status" value="1"/>
</dbReference>
<evidence type="ECO:0000313" key="2">
    <source>
        <dbReference type="Proteomes" id="UP000473325"/>
    </source>
</evidence>
<organism evidence="1 2">
    <name type="scientific">Nocardioides flavescens</name>
    <dbReference type="NCBI Taxonomy" id="2691959"/>
    <lineage>
        <taxon>Bacteria</taxon>
        <taxon>Bacillati</taxon>
        <taxon>Actinomycetota</taxon>
        <taxon>Actinomycetes</taxon>
        <taxon>Propionibacteriales</taxon>
        <taxon>Nocardioidaceae</taxon>
        <taxon>Nocardioides</taxon>
    </lineage>
</organism>
<dbReference type="CDD" id="cd03801">
    <property type="entry name" value="GT4_PimA-like"/>
    <property type="match status" value="1"/>
</dbReference>
<evidence type="ECO:0000313" key="1">
    <source>
        <dbReference type="EMBL" id="MXG89961.1"/>
    </source>
</evidence>
<dbReference type="RefSeq" id="WP_160877873.1">
    <property type="nucleotide sequence ID" value="NZ_WUEK01000005.1"/>
</dbReference>
<dbReference type="InterPro" id="IPR050194">
    <property type="entry name" value="Glycosyltransferase_grp1"/>
</dbReference>
<gene>
    <name evidence="1" type="ORF">GRQ65_10390</name>
</gene>
<keyword evidence="1" id="KW-0808">Transferase</keyword>
<protein>
    <submittedName>
        <fullName evidence="1">Glycosyltransferase</fullName>
    </submittedName>
</protein>
<comment type="caution">
    <text evidence="1">The sequence shown here is derived from an EMBL/GenBank/DDBJ whole genome shotgun (WGS) entry which is preliminary data.</text>
</comment>
<dbReference type="Pfam" id="PF13692">
    <property type="entry name" value="Glyco_trans_1_4"/>
    <property type="match status" value="1"/>
</dbReference>